<dbReference type="Proteomes" id="UP000633278">
    <property type="component" value="Unassembled WGS sequence"/>
</dbReference>
<comment type="catalytic activity">
    <reaction evidence="4">
        <text>a monoamide of a dicarboxylate + H2O = a dicarboxylate + NH4(+)</text>
        <dbReference type="Rhea" id="RHEA:11716"/>
        <dbReference type="ChEBI" id="CHEBI:15377"/>
        <dbReference type="ChEBI" id="CHEBI:28938"/>
        <dbReference type="ChEBI" id="CHEBI:28965"/>
        <dbReference type="ChEBI" id="CHEBI:77450"/>
        <dbReference type="EC" id="3.5.1.3"/>
    </reaction>
</comment>
<dbReference type="NCBIfam" id="NF007757">
    <property type="entry name" value="PRK10438.1"/>
    <property type="match status" value="1"/>
</dbReference>
<evidence type="ECO:0000256" key="1">
    <source>
        <dbReference type="ARBA" id="ARBA00010613"/>
    </source>
</evidence>
<evidence type="ECO:0000256" key="3">
    <source>
        <dbReference type="ARBA" id="ARBA00039118"/>
    </source>
</evidence>
<dbReference type="InterPro" id="IPR036526">
    <property type="entry name" value="C-N_Hydrolase_sf"/>
</dbReference>
<keyword evidence="8" id="KW-1185">Reference proteome</keyword>
<dbReference type="GO" id="GO:0050152">
    <property type="term" value="F:omega-amidase activity"/>
    <property type="evidence" value="ECO:0007669"/>
    <property type="project" value="UniProtKB-EC"/>
</dbReference>
<dbReference type="Pfam" id="PF00795">
    <property type="entry name" value="CN_hydrolase"/>
    <property type="match status" value="1"/>
</dbReference>
<reference evidence="7" key="2">
    <citation type="submission" date="2020-09" db="EMBL/GenBank/DDBJ databases">
        <authorList>
            <person name="Sun Q."/>
            <person name="Zhou Y."/>
        </authorList>
    </citation>
    <scope>NUCLEOTIDE SEQUENCE</scope>
    <source>
        <strain evidence="7">CGMCC 1.15763</strain>
    </source>
</reference>
<dbReference type="PANTHER" id="PTHR47799:SF1">
    <property type="entry name" value="OMEGA-AMIDASE YAFV"/>
    <property type="match status" value="1"/>
</dbReference>
<keyword evidence="2" id="KW-0378">Hydrolase</keyword>
<comment type="similarity">
    <text evidence="1">Belongs to the carbon-nitrogen hydrolase superfamily. NIT1/NIT2 family.</text>
</comment>
<dbReference type="Gene3D" id="3.60.110.10">
    <property type="entry name" value="Carbon-nitrogen hydrolase"/>
    <property type="match status" value="1"/>
</dbReference>
<reference evidence="7" key="1">
    <citation type="journal article" date="2014" name="Int. J. Syst. Evol. Microbiol.">
        <title>Complete genome sequence of Corynebacterium casei LMG S-19264T (=DSM 44701T), isolated from a smear-ripened cheese.</title>
        <authorList>
            <consortium name="US DOE Joint Genome Institute (JGI-PGF)"/>
            <person name="Walter F."/>
            <person name="Albersmeier A."/>
            <person name="Kalinowski J."/>
            <person name="Ruckert C."/>
        </authorList>
    </citation>
    <scope>NUCLEOTIDE SEQUENCE</scope>
    <source>
        <strain evidence="7">CGMCC 1.15763</strain>
    </source>
</reference>
<gene>
    <name evidence="7" type="ORF">GCM10011416_05540</name>
</gene>
<sequence>MSLTLQIALVQTDLFWESPKENCNQLTVQLAELPNTVDLIVLPEMFTTGFSMEPTKLYETMDGPTVKWMQELAKQKAAAVMGSLIIKDQEQFFNRLLFVEPTGAITSYDKKHGFSLAGEDKVYTPGVSRQLVHYKGWRICPLICYDLRFPVWARNTVDYDLLIYVANWPVPRINAWNTLLKARAIENMSYCVGVNRIGVDANGYEYSGNSIAIDYLGSPLTEVCEHKAAVLITTLLKEPMMATRQKLGFLNDRDSFVVD</sequence>
<dbReference type="SUPFAM" id="SSF56317">
    <property type="entry name" value="Carbon-nitrogen hydrolase"/>
    <property type="match status" value="1"/>
</dbReference>
<dbReference type="InterPro" id="IPR052737">
    <property type="entry name" value="Omega-amidase_YafV"/>
</dbReference>
<protein>
    <recommendedName>
        <fullName evidence="5">Omega-amidase YafV</fullName>
        <ecNumber evidence="3">3.5.1.3</ecNumber>
    </recommendedName>
</protein>
<evidence type="ECO:0000256" key="4">
    <source>
        <dbReference type="ARBA" id="ARBA00052904"/>
    </source>
</evidence>
<evidence type="ECO:0000313" key="7">
    <source>
        <dbReference type="EMBL" id="GGG91749.1"/>
    </source>
</evidence>
<dbReference type="InterPro" id="IPR003010">
    <property type="entry name" value="C-N_Hydrolase"/>
</dbReference>
<accession>A0A917HV64</accession>
<evidence type="ECO:0000256" key="5">
    <source>
        <dbReference type="ARBA" id="ARBA00072139"/>
    </source>
</evidence>
<comment type="caution">
    <text evidence="7">The sequence shown here is derived from an EMBL/GenBank/DDBJ whole genome shotgun (WGS) entry which is preliminary data.</text>
</comment>
<dbReference type="EC" id="3.5.1.3" evidence="3"/>
<dbReference type="FunFam" id="3.60.110.10:FF:000004">
    <property type="entry name" value="Carbon-nitrogen hydrolase"/>
    <property type="match status" value="1"/>
</dbReference>
<dbReference type="PANTHER" id="PTHR47799">
    <property type="entry name" value="OMEGA-AMIDASE YAFV"/>
    <property type="match status" value="1"/>
</dbReference>
<dbReference type="GO" id="GO:0106008">
    <property type="term" value="F:2-oxoglutaramate amidase activity"/>
    <property type="evidence" value="ECO:0007669"/>
    <property type="project" value="TreeGrafter"/>
</dbReference>
<organism evidence="7 8">
    <name type="scientific">Polaribacter pacificus</name>
    <dbReference type="NCBI Taxonomy" id="1775173"/>
    <lineage>
        <taxon>Bacteria</taxon>
        <taxon>Pseudomonadati</taxon>
        <taxon>Bacteroidota</taxon>
        <taxon>Flavobacteriia</taxon>
        <taxon>Flavobacteriales</taxon>
        <taxon>Flavobacteriaceae</taxon>
    </lineage>
</organism>
<evidence type="ECO:0000256" key="2">
    <source>
        <dbReference type="ARBA" id="ARBA00022801"/>
    </source>
</evidence>
<proteinExistence type="inferred from homology"/>
<evidence type="ECO:0000313" key="8">
    <source>
        <dbReference type="Proteomes" id="UP000633278"/>
    </source>
</evidence>
<evidence type="ECO:0000259" key="6">
    <source>
        <dbReference type="PROSITE" id="PS50263"/>
    </source>
</evidence>
<feature type="domain" description="CN hydrolase" evidence="6">
    <location>
        <begin position="5"/>
        <end position="237"/>
    </location>
</feature>
<name>A0A917HV64_9FLAO</name>
<dbReference type="CDD" id="cd07575">
    <property type="entry name" value="Xc-1258_like"/>
    <property type="match status" value="1"/>
</dbReference>
<dbReference type="PROSITE" id="PS50263">
    <property type="entry name" value="CN_HYDROLASE"/>
    <property type="match status" value="1"/>
</dbReference>
<dbReference type="AlphaFoldDB" id="A0A917HV64"/>
<dbReference type="RefSeq" id="WP_188597744.1">
    <property type="nucleotide sequence ID" value="NZ_BMJW01000001.1"/>
</dbReference>
<dbReference type="EMBL" id="BMJW01000001">
    <property type="protein sequence ID" value="GGG91749.1"/>
    <property type="molecule type" value="Genomic_DNA"/>
</dbReference>